<dbReference type="GO" id="GO:0062054">
    <property type="term" value="F:fluoride channel activity"/>
    <property type="evidence" value="ECO:0007669"/>
    <property type="project" value="UniProtKB-UniRule"/>
</dbReference>
<evidence type="ECO:0000256" key="5">
    <source>
        <dbReference type="ARBA" id="ARBA00023136"/>
    </source>
</evidence>
<dbReference type="AlphaFoldDB" id="A0A151AEJ2"/>
<sequence>MVGVIEFDPAHVVGTGGAIGALLRQYVSALVDVKGYPTGTFTVNVLGSFALGFVTFLGADTTLLLLFGTGLCGSFTTFSSFSFETVRLWETGEPGQAIGNAGGNLLGAGIAIGLAWALVELLA</sequence>
<dbReference type="Pfam" id="PF02537">
    <property type="entry name" value="CRCB"/>
    <property type="match status" value="1"/>
</dbReference>
<keyword evidence="4 8" id="KW-1133">Transmembrane helix</keyword>
<dbReference type="PANTHER" id="PTHR28259:SF1">
    <property type="entry name" value="FLUORIDE EXPORT PROTEIN 1-RELATED"/>
    <property type="match status" value="1"/>
</dbReference>
<proteinExistence type="inferred from homology"/>
<keyword evidence="5 8" id="KW-0472">Membrane</keyword>
<evidence type="ECO:0000313" key="10">
    <source>
        <dbReference type="Proteomes" id="UP000075321"/>
    </source>
</evidence>
<gene>
    <name evidence="9" type="primary">crcB_1</name>
    <name evidence="8" type="synonym">crcB</name>
    <name evidence="8" type="synonym">fluC</name>
    <name evidence="9" type="ORF">HAPAU_11000</name>
</gene>
<evidence type="ECO:0000256" key="6">
    <source>
        <dbReference type="ARBA" id="ARBA00035120"/>
    </source>
</evidence>
<dbReference type="PATRIC" id="fig|1008153.3.peg.1104"/>
<evidence type="ECO:0000256" key="7">
    <source>
        <dbReference type="ARBA" id="ARBA00035585"/>
    </source>
</evidence>
<keyword evidence="10" id="KW-1185">Reference proteome</keyword>
<keyword evidence="3 8" id="KW-0812">Transmembrane</keyword>
<comment type="similarity">
    <text evidence="6 8">Belongs to the fluoride channel Fluc/FEX (TC 1.A.43) family.</text>
</comment>
<dbReference type="NCBIfam" id="TIGR00494">
    <property type="entry name" value="crcB"/>
    <property type="match status" value="1"/>
</dbReference>
<evidence type="ECO:0000256" key="2">
    <source>
        <dbReference type="ARBA" id="ARBA00022475"/>
    </source>
</evidence>
<reference evidence="9 10" key="1">
    <citation type="submission" date="2016-02" db="EMBL/GenBank/DDBJ databases">
        <title>Genome sequence of Halalkalicoccus paucihalophilus DSM 24557.</title>
        <authorList>
            <person name="Poehlein A."/>
            <person name="Daniel R."/>
        </authorList>
    </citation>
    <scope>NUCLEOTIDE SEQUENCE [LARGE SCALE GENOMIC DNA]</scope>
    <source>
        <strain evidence="9 10">DSM 24557</strain>
    </source>
</reference>
<dbReference type="GO" id="GO:0005886">
    <property type="term" value="C:plasma membrane"/>
    <property type="evidence" value="ECO:0007669"/>
    <property type="project" value="UniProtKB-SubCell"/>
</dbReference>
<evidence type="ECO:0000256" key="8">
    <source>
        <dbReference type="HAMAP-Rule" id="MF_00454"/>
    </source>
</evidence>
<keyword evidence="8" id="KW-0406">Ion transport</keyword>
<comment type="caution">
    <text evidence="9">The sequence shown here is derived from an EMBL/GenBank/DDBJ whole genome shotgun (WGS) entry which is preliminary data.</text>
</comment>
<dbReference type="Proteomes" id="UP000075321">
    <property type="component" value="Unassembled WGS sequence"/>
</dbReference>
<dbReference type="GO" id="GO:0046872">
    <property type="term" value="F:metal ion binding"/>
    <property type="evidence" value="ECO:0007669"/>
    <property type="project" value="UniProtKB-KW"/>
</dbReference>
<comment type="function">
    <text evidence="8">Fluoride-specific ion channel. Important for reducing fluoride concentration in the cell, thus reducing its toxicity.</text>
</comment>
<comment type="subcellular location">
    <subcellularLocation>
        <location evidence="1 8">Cell membrane</location>
        <topology evidence="1 8">Multi-pass membrane protein</topology>
    </subcellularLocation>
</comment>
<dbReference type="PANTHER" id="PTHR28259">
    <property type="entry name" value="FLUORIDE EXPORT PROTEIN 1-RELATED"/>
    <property type="match status" value="1"/>
</dbReference>
<evidence type="ECO:0000256" key="1">
    <source>
        <dbReference type="ARBA" id="ARBA00004651"/>
    </source>
</evidence>
<feature type="binding site" evidence="8">
    <location>
        <position position="73"/>
    </location>
    <ligand>
        <name>Na(+)</name>
        <dbReference type="ChEBI" id="CHEBI:29101"/>
        <note>structural</note>
    </ligand>
</feature>
<dbReference type="EMBL" id="LTAZ01000004">
    <property type="protein sequence ID" value="KYH26010.1"/>
    <property type="molecule type" value="Genomic_DNA"/>
</dbReference>
<protein>
    <recommendedName>
        <fullName evidence="8">Fluoride-specific ion channel FluC</fullName>
    </recommendedName>
</protein>
<evidence type="ECO:0000313" key="9">
    <source>
        <dbReference type="EMBL" id="KYH26010.1"/>
    </source>
</evidence>
<feature type="binding site" evidence="8">
    <location>
        <position position="76"/>
    </location>
    <ligand>
        <name>Na(+)</name>
        <dbReference type="ChEBI" id="CHEBI:29101"/>
        <note>structural</note>
    </ligand>
</feature>
<organism evidence="9 10">
    <name type="scientific">Halalkalicoccus paucihalophilus</name>
    <dbReference type="NCBI Taxonomy" id="1008153"/>
    <lineage>
        <taxon>Archaea</taxon>
        <taxon>Methanobacteriati</taxon>
        <taxon>Methanobacteriota</taxon>
        <taxon>Stenosarchaea group</taxon>
        <taxon>Halobacteria</taxon>
        <taxon>Halobacteriales</taxon>
        <taxon>Halococcaceae</taxon>
        <taxon>Halalkalicoccus</taxon>
    </lineage>
</organism>
<keyword evidence="8" id="KW-0407">Ion channel</keyword>
<evidence type="ECO:0000256" key="4">
    <source>
        <dbReference type="ARBA" id="ARBA00022989"/>
    </source>
</evidence>
<comment type="activity regulation">
    <text evidence="8">Na(+) is not transported, but it plays an essential structural role and its presence is essential for fluoride channel function.</text>
</comment>
<dbReference type="InterPro" id="IPR003691">
    <property type="entry name" value="FluC"/>
</dbReference>
<keyword evidence="8" id="KW-0915">Sodium</keyword>
<name>A0A151AEJ2_9EURY</name>
<comment type="catalytic activity">
    <reaction evidence="7">
        <text>fluoride(in) = fluoride(out)</text>
        <dbReference type="Rhea" id="RHEA:76159"/>
        <dbReference type="ChEBI" id="CHEBI:17051"/>
    </reaction>
    <physiologicalReaction direction="left-to-right" evidence="7">
        <dbReference type="Rhea" id="RHEA:76160"/>
    </physiologicalReaction>
</comment>
<dbReference type="HAMAP" id="MF_00454">
    <property type="entry name" value="FluC"/>
    <property type="match status" value="1"/>
</dbReference>
<keyword evidence="8" id="KW-0479">Metal-binding</keyword>
<dbReference type="GO" id="GO:0140114">
    <property type="term" value="P:cellular detoxification of fluoride"/>
    <property type="evidence" value="ECO:0007669"/>
    <property type="project" value="UniProtKB-UniRule"/>
</dbReference>
<feature type="transmembrane region" description="Helical" evidence="8">
    <location>
        <begin position="63"/>
        <end position="83"/>
    </location>
</feature>
<accession>A0A151AEJ2</accession>
<feature type="transmembrane region" description="Helical" evidence="8">
    <location>
        <begin position="103"/>
        <end position="122"/>
    </location>
</feature>
<evidence type="ECO:0000256" key="3">
    <source>
        <dbReference type="ARBA" id="ARBA00022692"/>
    </source>
</evidence>
<keyword evidence="2 8" id="KW-1003">Cell membrane</keyword>
<keyword evidence="8" id="KW-0813">Transport</keyword>
<feature type="transmembrane region" description="Helical" evidence="8">
    <location>
        <begin position="36"/>
        <end position="56"/>
    </location>
</feature>